<evidence type="ECO:0000256" key="1">
    <source>
        <dbReference type="SAM" id="Coils"/>
    </source>
</evidence>
<dbReference type="AlphaFoldDB" id="A0A7I8WYK1"/>
<protein>
    <submittedName>
        <fullName evidence="3">(pine wood nematode) hypothetical protein</fullName>
    </submittedName>
</protein>
<gene>
    <name evidence="3" type="ORF">BXYJ_LOCUS5206</name>
</gene>
<dbReference type="Proteomes" id="UP000659654">
    <property type="component" value="Unassembled WGS sequence"/>
</dbReference>
<dbReference type="OrthoDB" id="10569599at2759"/>
<feature type="compositionally biased region" description="Low complexity" evidence="2">
    <location>
        <begin position="562"/>
        <end position="584"/>
    </location>
</feature>
<comment type="caution">
    <text evidence="3">The sequence shown here is derived from an EMBL/GenBank/DDBJ whole genome shotgun (WGS) entry which is preliminary data.</text>
</comment>
<accession>A0A7I8WYK1</accession>
<proteinExistence type="predicted"/>
<feature type="region of interest" description="Disordered" evidence="2">
    <location>
        <begin position="766"/>
        <end position="843"/>
    </location>
</feature>
<keyword evidence="4" id="KW-1185">Reference proteome</keyword>
<feature type="compositionally biased region" description="Low complexity" evidence="2">
    <location>
        <begin position="594"/>
        <end position="607"/>
    </location>
</feature>
<sequence length="1065" mass="117528">MMMKGKFIIEGGEVDGVPVGTSTAVLGSFETMRLLASIFLISTAPLLWAEPRRGPSQNARKPQQSPELAGKIEDSKHKHSMDTLEPDPAQTIFEVKPRNPIARTTATPKIKTSVSKTIVTRGRRAARFIDEAGVIHPQLHPVPTEYDLINEDFVQAEEEAKQHEEEMKLKKNALRDPNANTPPPPPVYTTRVTNDANVENPEAIEESLKVKHVKVPSSLFITDDEDEFEEDKTATTTTTLAPVTTTTTLAPTTTTEATTTTTTVETTTTTTVAPTVSTEATSTTASIAVTTTVAATTTTETAKEGMANFFDEVEAEEPEDISKPQVNLEKERVVKVKGTDIQFSSDDSVEVIGELDDAPERKVHRAEVIQVRSSGSANPEKRFASAKRLLLSNFVTQRYNSKQLNSGFTHRAHRSKREADDFSVDKHIQRKLQNNEPVTGDRPVVERYELRVLPELEPPKVAFYTAPPHLTTSIPGALQGFMWTAAPVLVPVTKAEPSTTTVVTVTDSVEDLSVESAEGKVSHAVHQVRQNHHDEAVSHTESSTRATHPTHAARSTWSTAKPTTTRYVSPTTTRRPTQKTTAKPVETTPKPVQATSTPAASTPSTTTKKYIPDYRPREFIDMRKPDDLDLLTEPGLKAPAKLKTGKAYFTGELGKNSFRDITLTESDTALSEKHILVQKNPDEFFKTVDVPNLVDEFPEESQNLAARGESVNREELKIVPELERPAQATTRRAILNSEVGIEPRTNVAPVTGRPLVQNQVQSVQQQVQPSQQQNQPVQQQLQTEPAQQLPQQPVQQFQPAQQQFQPVQQQFQPQPAQQLPQQPVQQFQPQPVQQLPQQPVPQFQPRPVFRPVQQFVQQPIQAPGQPNMNVFVVNGRRVLVPSIPYHQHVLGQQFVQVVPQPVQWVPRPVFQPVQPVGVAVPAPPAQPVQPQFPAGPVPSAAQIPVRPPIAPQAQIPMLPAVGQSAFVLNPQPLVQNIPRPGQTVQTNQRWPFENSRLSNIPRQPAQATTPTTTSVVVTTPTTTTTRFVQPILPDIISTPAPVAKSHIHTKDFELYDEVADARSRL</sequence>
<name>A0A7I8WYK1_BURXY</name>
<dbReference type="GO" id="GO:0031124">
    <property type="term" value="P:mRNA 3'-end processing"/>
    <property type="evidence" value="ECO:0007669"/>
    <property type="project" value="TreeGrafter"/>
</dbReference>
<feature type="compositionally biased region" description="Low complexity" evidence="2">
    <location>
        <begin position="766"/>
        <end position="837"/>
    </location>
</feature>
<reference evidence="3" key="1">
    <citation type="submission" date="2020-09" db="EMBL/GenBank/DDBJ databases">
        <authorList>
            <person name="Kikuchi T."/>
        </authorList>
    </citation>
    <scope>NUCLEOTIDE SEQUENCE</scope>
    <source>
        <strain evidence="3">Ka4C1</strain>
    </source>
</reference>
<organism evidence="3 4">
    <name type="scientific">Bursaphelenchus xylophilus</name>
    <name type="common">Pinewood nematode worm</name>
    <name type="synonym">Aphelenchoides xylophilus</name>
    <dbReference type="NCBI Taxonomy" id="6326"/>
    <lineage>
        <taxon>Eukaryota</taxon>
        <taxon>Metazoa</taxon>
        <taxon>Ecdysozoa</taxon>
        <taxon>Nematoda</taxon>
        <taxon>Chromadorea</taxon>
        <taxon>Rhabditida</taxon>
        <taxon>Tylenchina</taxon>
        <taxon>Tylenchomorpha</taxon>
        <taxon>Aphelenchoidea</taxon>
        <taxon>Aphelenchoididae</taxon>
        <taxon>Bursaphelenchus</taxon>
    </lineage>
</organism>
<evidence type="ECO:0000256" key="2">
    <source>
        <dbReference type="SAM" id="MobiDB-lite"/>
    </source>
</evidence>
<evidence type="ECO:0000313" key="4">
    <source>
        <dbReference type="Proteomes" id="UP000659654"/>
    </source>
</evidence>
<dbReference type="Proteomes" id="UP000582659">
    <property type="component" value="Unassembled WGS sequence"/>
</dbReference>
<dbReference type="PANTHER" id="PTHR12460">
    <property type="entry name" value="CYCLIN-DEPENDENT KINASE INHIBITOR-RELATED PROTEIN"/>
    <property type="match status" value="1"/>
</dbReference>
<feature type="coiled-coil region" evidence="1">
    <location>
        <begin position="146"/>
        <end position="173"/>
    </location>
</feature>
<dbReference type="EMBL" id="CAJFDI010000002">
    <property type="protein sequence ID" value="CAD5217790.1"/>
    <property type="molecule type" value="Genomic_DNA"/>
</dbReference>
<keyword evidence="1" id="KW-0175">Coiled coil</keyword>
<dbReference type="EMBL" id="CAJFCV020000002">
    <property type="protein sequence ID" value="CAG9101687.1"/>
    <property type="molecule type" value="Genomic_DNA"/>
</dbReference>
<dbReference type="GO" id="GO:0000993">
    <property type="term" value="F:RNA polymerase II complex binding"/>
    <property type="evidence" value="ECO:0007669"/>
    <property type="project" value="TreeGrafter"/>
</dbReference>
<evidence type="ECO:0000313" key="3">
    <source>
        <dbReference type="EMBL" id="CAD5217790.1"/>
    </source>
</evidence>
<feature type="compositionally biased region" description="Polar residues" evidence="2">
    <location>
        <begin position="539"/>
        <end position="561"/>
    </location>
</feature>
<dbReference type="PANTHER" id="PTHR12460:SF0">
    <property type="entry name" value="CID DOMAIN-CONTAINING PROTEIN-RELATED"/>
    <property type="match status" value="1"/>
</dbReference>
<feature type="region of interest" description="Disordered" evidence="2">
    <location>
        <begin position="532"/>
        <end position="612"/>
    </location>
</feature>